<dbReference type="Proteomes" id="UP000036513">
    <property type="component" value="Unassembled WGS sequence"/>
</dbReference>
<name>A0A0J6WFU3_9MYCO</name>
<dbReference type="RefSeq" id="WP_048469422.1">
    <property type="nucleotide sequence ID" value="NZ_JYNL01000011.1"/>
</dbReference>
<gene>
    <name evidence="2" type="ORF">MCHLDSM_01523</name>
</gene>
<evidence type="ECO:0000313" key="2">
    <source>
        <dbReference type="EMBL" id="KMO82115.1"/>
    </source>
</evidence>
<feature type="transmembrane region" description="Helical" evidence="1">
    <location>
        <begin position="95"/>
        <end position="117"/>
    </location>
</feature>
<evidence type="ECO:0000256" key="1">
    <source>
        <dbReference type="SAM" id="Phobius"/>
    </source>
</evidence>
<dbReference type="AlphaFoldDB" id="A0A0J6WFU3"/>
<dbReference type="STRING" id="37916.MCHLDSM_01523"/>
<organism evidence="2 3">
    <name type="scientific">Mycolicibacterium chlorophenolicum</name>
    <dbReference type="NCBI Taxonomy" id="37916"/>
    <lineage>
        <taxon>Bacteria</taxon>
        <taxon>Bacillati</taxon>
        <taxon>Actinomycetota</taxon>
        <taxon>Actinomycetes</taxon>
        <taxon>Mycobacteriales</taxon>
        <taxon>Mycobacteriaceae</taxon>
        <taxon>Mycolicibacterium</taxon>
    </lineage>
</organism>
<keyword evidence="1" id="KW-1133">Transmembrane helix</keyword>
<proteinExistence type="predicted"/>
<keyword evidence="3" id="KW-1185">Reference proteome</keyword>
<feature type="transmembrane region" description="Helical" evidence="1">
    <location>
        <begin position="26"/>
        <end position="44"/>
    </location>
</feature>
<reference evidence="2 3" key="1">
    <citation type="journal article" date="2015" name="Genome Biol. Evol.">
        <title>Characterization of Three Mycobacterium spp. with Potential Use in Bioremediation by Genome Sequencing and Comparative Genomics.</title>
        <authorList>
            <person name="Das S."/>
            <person name="Pettersson B.M."/>
            <person name="Behra P.R."/>
            <person name="Ramesh M."/>
            <person name="Dasgupta S."/>
            <person name="Bhattacharya A."/>
            <person name="Kirsebom L.A."/>
        </authorList>
    </citation>
    <scope>NUCLEOTIDE SEQUENCE [LARGE SCALE GENOMIC DNA]</scope>
    <source>
        <strain evidence="2 3">DSM 43826</strain>
    </source>
</reference>
<feature type="transmembrane region" description="Helical" evidence="1">
    <location>
        <begin position="64"/>
        <end position="83"/>
    </location>
</feature>
<evidence type="ECO:0008006" key="4">
    <source>
        <dbReference type="Google" id="ProtNLM"/>
    </source>
</evidence>
<sequence length="118" mass="12223">MTDLSGHRSRHGVDYDDHGVRDAVRAGLGFAAAGLLFLITASLWMSTCTGSTVDALACGAPQRAGAAAGAPLILLAGAAWSLLRGARVRREAPAWWAWQGAGWTLLVLMAVSVVVALP</sequence>
<accession>A0A0J6WFU3</accession>
<dbReference type="PATRIC" id="fig|37916.4.peg.1418"/>
<keyword evidence="1" id="KW-0472">Membrane</keyword>
<protein>
    <recommendedName>
        <fullName evidence="4">Transmembrane protein</fullName>
    </recommendedName>
</protein>
<evidence type="ECO:0000313" key="3">
    <source>
        <dbReference type="Proteomes" id="UP000036513"/>
    </source>
</evidence>
<keyword evidence="1" id="KW-0812">Transmembrane</keyword>
<comment type="caution">
    <text evidence="2">The sequence shown here is derived from an EMBL/GenBank/DDBJ whole genome shotgun (WGS) entry which is preliminary data.</text>
</comment>
<dbReference type="EMBL" id="JYNL01000011">
    <property type="protein sequence ID" value="KMO82115.1"/>
    <property type="molecule type" value="Genomic_DNA"/>
</dbReference>